<organism evidence="1 2">
    <name type="scientific">Nematocida ausubeli (strain ATCC PRA-371 / ERTm2)</name>
    <name type="common">Nematode killer fungus</name>
    <dbReference type="NCBI Taxonomy" id="1913371"/>
    <lineage>
        <taxon>Eukaryota</taxon>
        <taxon>Fungi</taxon>
        <taxon>Fungi incertae sedis</taxon>
        <taxon>Microsporidia</taxon>
        <taxon>Nematocida</taxon>
    </lineage>
</organism>
<accession>A0A086IZG4</accession>
<evidence type="ECO:0000313" key="2">
    <source>
        <dbReference type="Proteomes" id="UP000054524"/>
    </source>
</evidence>
<dbReference type="RefSeq" id="XP_052903837.1">
    <property type="nucleotide sequence ID" value="XM_053049666.1"/>
</dbReference>
<dbReference type="EMBL" id="AKIJ01000005">
    <property type="protein sequence ID" value="KFG25282.1"/>
    <property type="molecule type" value="Genomic_DNA"/>
</dbReference>
<sequence>MSERRNTLIKYATGQSHLRQPQDHDNKTFLITLSILDYYLQTSSSPPFGHVNNI</sequence>
<dbReference type="HOGENOM" id="CLU_3050849_0_0_1"/>
<dbReference type="Proteomes" id="UP000054524">
    <property type="component" value="Unassembled WGS sequence"/>
</dbReference>
<dbReference type="AlphaFoldDB" id="A0A086IZG4"/>
<evidence type="ECO:0000313" key="1">
    <source>
        <dbReference type="EMBL" id="KFG25282.1"/>
    </source>
</evidence>
<comment type="caution">
    <text evidence="1">The sequence shown here is derived from an EMBL/GenBank/DDBJ whole genome shotgun (WGS) entry which is preliminary data.</text>
</comment>
<proteinExistence type="predicted"/>
<protein>
    <submittedName>
        <fullName evidence="1">Uncharacterized protein</fullName>
    </submittedName>
</protein>
<reference evidence="1 2" key="1">
    <citation type="journal article" date="2014" name="Genome Announc.">
        <title>Genome Sequence of the Microsporidian Species Nematocida sp1 Strain ERTm6 (ATCC PRA-372).</title>
        <authorList>
            <person name="Bakowski M.A."/>
            <person name="Priest M."/>
            <person name="Young S."/>
            <person name="Cuomo C.A."/>
            <person name="Troemel E.R."/>
        </authorList>
    </citation>
    <scope>NUCLEOTIDE SEQUENCE [LARGE SCALE GENOMIC DNA]</scope>
    <source>
        <strain evidence="1 2">ERTm6</strain>
    </source>
</reference>
<dbReference type="GeneID" id="77677026"/>
<gene>
    <name evidence="1" type="ORF">NESG_02053</name>
</gene>
<name>A0A086IZG4_NEMA1</name>
<keyword evidence="2" id="KW-1185">Reference proteome</keyword>